<evidence type="ECO:0000256" key="5">
    <source>
        <dbReference type="ARBA" id="ARBA00022801"/>
    </source>
</evidence>
<keyword evidence="3" id="KW-0540">Nuclease</keyword>
<gene>
    <name evidence="8" type="ORF">Q2T42_20855</name>
</gene>
<dbReference type="SUPFAM" id="SSF88723">
    <property type="entry name" value="PIN domain-like"/>
    <property type="match status" value="1"/>
</dbReference>
<sequence>MQYVLDTDHFTLLQRSHPILIQRVRSLSIDMLGITVITMEESLQGWFSEIRKASKSNKNQAQQLRIAYDNLRDAVQFLSPFQILSFTESASAQFTQLRQQGVRIGTQDLRIASICLVNDLILLTCNEQDFAQVPNLVLQNWTIEKRR</sequence>
<evidence type="ECO:0000313" key="8">
    <source>
        <dbReference type="EMBL" id="WNZ44279.1"/>
    </source>
</evidence>
<dbReference type="InterPro" id="IPR050556">
    <property type="entry name" value="Type_II_TA_system_RNase"/>
</dbReference>
<evidence type="ECO:0000256" key="4">
    <source>
        <dbReference type="ARBA" id="ARBA00022723"/>
    </source>
</evidence>
<organism evidence="8">
    <name type="scientific">Leptolyngbya boryana CZ1</name>
    <dbReference type="NCBI Taxonomy" id="3060204"/>
    <lineage>
        <taxon>Bacteria</taxon>
        <taxon>Bacillati</taxon>
        <taxon>Cyanobacteriota</taxon>
        <taxon>Cyanophyceae</taxon>
        <taxon>Leptolyngbyales</taxon>
        <taxon>Leptolyngbyaceae</taxon>
        <taxon>Leptolyngbya group</taxon>
        <taxon>Leptolyngbya</taxon>
    </lineage>
</organism>
<keyword evidence="2" id="KW-1277">Toxin-antitoxin system</keyword>
<evidence type="ECO:0000256" key="1">
    <source>
        <dbReference type="ARBA" id="ARBA00001946"/>
    </source>
</evidence>
<comment type="similarity">
    <text evidence="7">Belongs to the PINc/VapC protein family.</text>
</comment>
<dbReference type="AlphaFoldDB" id="A0AA96WU12"/>
<dbReference type="CDD" id="cd09881">
    <property type="entry name" value="PIN_VapC4-5_FitB-like"/>
    <property type="match status" value="1"/>
</dbReference>
<dbReference type="InterPro" id="IPR029060">
    <property type="entry name" value="PIN-like_dom_sf"/>
</dbReference>
<evidence type="ECO:0000256" key="2">
    <source>
        <dbReference type="ARBA" id="ARBA00022649"/>
    </source>
</evidence>
<keyword evidence="6" id="KW-0460">Magnesium</keyword>
<dbReference type="RefSeq" id="WP_316426437.1">
    <property type="nucleotide sequence ID" value="NZ_CP130144.1"/>
</dbReference>
<evidence type="ECO:0000256" key="3">
    <source>
        <dbReference type="ARBA" id="ARBA00022722"/>
    </source>
</evidence>
<keyword evidence="4" id="KW-0479">Metal-binding</keyword>
<dbReference type="PANTHER" id="PTHR33653">
    <property type="entry name" value="RIBONUCLEASE VAPC2"/>
    <property type="match status" value="1"/>
</dbReference>
<dbReference type="Gene3D" id="3.40.50.1010">
    <property type="entry name" value="5'-nuclease"/>
    <property type="match status" value="1"/>
</dbReference>
<keyword evidence="5" id="KW-0378">Hydrolase</keyword>
<comment type="cofactor">
    <cofactor evidence="1">
        <name>Mg(2+)</name>
        <dbReference type="ChEBI" id="CHEBI:18420"/>
    </cofactor>
</comment>
<protein>
    <submittedName>
        <fullName evidence="8">Type II toxin-antitoxin system VapC family toxin</fullName>
    </submittedName>
</protein>
<evidence type="ECO:0000256" key="6">
    <source>
        <dbReference type="ARBA" id="ARBA00022842"/>
    </source>
</evidence>
<evidence type="ECO:0000256" key="7">
    <source>
        <dbReference type="ARBA" id="ARBA00038093"/>
    </source>
</evidence>
<dbReference type="GO" id="GO:0016787">
    <property type="term" value="F:hydrolase activity"/>
    <property type="evidence" value="ECO:0007669"/>
    <property type="project" value="UniProtKB-KW"/>
</dbReference>
<accession>A0AA96WU12</accession>
<dbReference type="GO" id="GO:0004518">
    <property type="term" value="F:nuclease activity"/>
    <property type="evidence" value="ECO:0007669"/>
    <property type="project" value="UniProtKB-KW"/>
</dbReference>
<dbReference type="EMBL" id="CP130144">
    <property type="protein sequence ID" value="WNZ44279.1"/>
    <property type="molecule type" value="Genomic_DNA"/>
</dbReference>
<proteinExistence type="inferred from homology"/>
<dbReference type="PANTHER" id="PTHR33653:SF1">
    <property type="entry name" value="RIBONUCLEASE VAPC2"/>
    <property type="match status" value="1"/>
</dbReference>
<reference evidence="8" key="2">
    <citation type="submission" date="2023-07" db="EMBL/GenBank/DDBJ databases">
        <authorList>
            <person name="Bai X.-H."/>
            <person name="Wang H.-H."/>
            <person name="Wang J."/>
            <person name="Ma M.-Y."/>
            <person name="Hu H.-H."/>
            <person name="Song Z.-L."/>
            <person name="Ma H.-G."/>
            <person name="Fan Y."/>
            <person name="Du C.-Y."/>
            <person name="Xu J.-C."/>
        </authorList>
    </citation>
    <scope>NUCLEOTIDE SEQUENCE</scope>
    <source>
        <strain evidence="8">CZ1</strain>
    </source>
</reference>
<name>A0AA96WU12_LEPBY</name>
<reference evidence="8" key="1">
    <citation type="journal article" date="2023" name="Plants (Basel)">
        <title>Genomic Analysis of Leptolyngbya boryana CZ1 Reveals Efficient Carbon Fixation Modules.</title>
        <authorList>
            <person name="Bai X."/>
            <person name="Wang H."/>
            <person name="Cheng W."/>
            <person name="Wang J."/>
            <person name="Ma M."/>
            <person name="Hu H."/>
            <person name="Song Z."/>
            <person name="Ma H."/>
            <person name="Fan Y."/>
            <person name="Du C."/>
            <person name="Xu J."/>
        </authorList>
    </citation>
    <scope>NUCLEOTIDE SEQUENCE</scope>
    <source>
        <strain evidence="8">CZ1</strain>
    </source>
</reference>
<dbReference type="GO" id="GO:0046872">
    <property type="term" value="F:metal ion binding"/>
    <property type="evidence" value="ECO:0007669"/>
    <property type="project" value="UniProtKB-KW"/>
</dbReference>